<evidence type="ECO:0000313" key="2">
    <source>
        <dbReference type="Proteomes" id="UP000304953"/>
    </source>
</evidence>
<reference evidence="1" key="1">
    <citation type="submission" date="2019-04" db="EMBL/GenBank/DDBJ databases">
        <title>Microbes associate with the intestines of laboratory mice.</title>
        <authorList>
            <person name="Navarre W."/>
            <person name="Wong E."/>
            <person name="Huang K."/>
            <person name="Tropini C."/>
            <person name="Ng K."/>
            <person name="Yu B."/>
        </authorList>
    </citation>
    <scope>NUCLEOTIDE SEQUENCE</scope>
    <source>
        <strain evidence="1">NM01_1-7b</strain>
    </source>
</reference>
<accession>A0AC61RS38</accession>
<comment type="caution">
    <text evidence="1">The sequence shown here is derived from an EMBL/GenBank/DDBJ whole genome shotgun (WGS) entry which is preliminary data.</text>
</comment>
<evidence type="ECO:0000313" key="1">
    <source>
        <dbReference type="EMBL" id="TGY91784.1"/>
    </source>
</evidence>
<protein>
    <submittedName>
        <fullName evidence="1">ABC transporter permease</fullName>
    </submittedName>
</protein>
<name>A0AC61RS38_9FIRM</name>
<dbReference type="EMBL" id="SRYA01000051">
    <property type="protein sequence ID" value="TGY91784.1"/>
    <property type="molecule type" value="Genomic_DNA"/>
</dbReference>
<organism evidence="1 2">
    <name type="scientific">Petralouisia muris</name>
    <dbReference type="NCBI Taxonomy" id="3032872"/>
    <lineage>
        <taxon>Bacteria</taxon>
        <taxon>Bacillati</taxon>
        <taxon>Bacillota</taxon>
        <taxon>Clostridia</taxon>
        <taxon>Lachnospirales</taxon>
        <taxon>Lachnospiraceae</taxon>
        <taxon>Petralouisia</taxon>
    </lineage>
</organism>
<dbReference type="Proteomes" id="UP000304953">
    <property type="component" value="Unassembled WGS sequence"/>
</dbReference>
<keyword evidence="2" id="KW-1185">Reference proteome</keyword>
<gene>
    <name evidence="1" type="ORF">E5329_20000</name>
</gene>
<sequence length="253" mass="28087">MRAFLKKEWMELCRTGRLLILLLVFALFGIMSPALAKLTPWLMETLSDSLADTGLVTTAVTVDAMTSWAQFYKNIPVGIIIFILISSGSFTTEYQKGTWIPVVTKGLSRRTIVLAKALMIFAVWTALYLLCFGITYGYNAYFWDNGIAEHLFFAAVLTWLFGVWVIAFLVFFSVISRSGTQVLLGVGGVAVGVYLLSLFPKLSTFLPVKLIDGMSLLQGGNYPVDYYVSIAAAGLMIFLCMILAVVFFDKKRL</sequence>
<proteinExistence type="predicted"/>